<dbReference type="OrthoDB" id="9799937at2"/>
<reference evidence="2 4" key="1">
    <citation type="submission" date="2006-04" db="EMBL/GenBank/DDBJ databases">
        <authorList>
            <person name="Nierman W.C."/>
        </authorList>
    </citation>
    <scope>NUCLEOTIDE SEQUENCE [LARGE SCALE GENOMIC DNA]</scope>
    <source>
        <strain evidence="2 4">DW4/3-1</strain>
    </source>
</reference>
<dbReference type="EMBL" id="CP002271">
    <property type="protein sequence ID" value="ADO75249.1"/>
    <property type="molecule type" value="Genomic_DNA"/>
</dbReference>
<dbReference type="AlphaFoldDB" id="Q09DR7"/>
<evidence type="ECO:0000313" key="3">
    <source>
        <dbReference type="Proteomes" id="UP000001351"/>
    </source>
</evidence>
<evidence type="ECO:0000313" key="1">
    <source>
        <dbReference type="EMBL" id="ADO75249.1"/>
    </source>
</evidence>
<dbReference type="HOGENOM" id="CLU_129452_0_0_7"/>
<dbReference type="PATRIC" id="fig|378806.16.peg.9390"/>
<dbReference type="InterPro" id="IPR009297">
    <property type="entry name" value="DUF952"/>
</dbReference>
<dbReference type="Proteomes" id="UP000032702">
    <property type="component" value="Unassembled WGS sequence"/>
</dbReference>
<dbReference type="KEGG" id="sur:STAUR_7494"/>
<dbReference type="Proteomes" id="UP000001351">
    <property type="component" value="Chromosome"/>
</dbReference>
<proteinExistence type="predicted"/>
<keyword evidence="2" id="KW-0808">Transferase</keyword>
<dbReference type="Gene3D" id="3.20.170.20">
    <property type="entry name" value="Protein of unknown function DUF952"/>
    <property type="match status" value="1"/>
</dbReference>
<dbReference type="eggNOG" id="COG3502">
    <property type="taxonomic scope" value="Bacteria"/>
</dbReference>
<organism evidence="2 4">
    <name type="scientific">Stigmatella aurantiaca (strain DW4/3-1)</name>
    <dbReference type="NCBI Taxonomy" id="378806"/>
    <lineage>
        <taxon>Bacteria</taxon>
        <taxon>Pseudomonadati</taxon>
        <taxon>Myxococcota</taxon>
        <taxon>Myxococcia</taxon>
        <taxon>Myxococcales</taxon>
        <taxon>Cystobacterineae</taxon>
        <taxon>Archangiaceae</taxon>
        <taxon>Stigmatella</taxon>
    </lineage>
</organism>
<evidence type="ECO:0000313" key="4">
    <source>
        <dbReference type="Proteomes" id="UP000032702"/>
    </source>
</evidence>
<dbReference type="SUPFAM" id="SSF56399">
    <property type="entry name" value="ADP-ribosylation"/>
    <property type="match status" value="1"/>
</dbReference>
<gene>
    <name evidence="1" type="ordered locus">STAUR_7494</name>
    <name evidence="2" type="ORF">STIAU_5608</name>
</gene>
<dbReference type="STRING" id="378806.STAUR_7494"/>
<name>Q09DR7_STIAD</name>
<evidence type="ECO:0000313" key="2">
    <source>
        <dbReference type="EMBL" id="EAU69948.1"/>
    </source>
</evidence>
<protein>
    <submittedName>
        <fullName evidence="1">Conserved uncharacterized protein</fullName>
    </submittedName>
    <submittedName>
        <fullName evidence="2">Glutathione S-transferase N terminus</fullName>
    </submittedName>
</protein>
<dbReference type="Pfam" id="PF06108">
    <property type="entry name" value="DUF952"/>
    <property type="match status" value="1"/>
</dbReference>
<dbReference type="PANTHER" id="PTHR34129:SF1">
    <property type="entry name" value="DUF952 DOMAIN-CONTAINING PROTEIN"/>
    <property type="match status" value="1"/>
</dbReference>
<dbReference type="EMBL" id="AAMD01000002">
    <property type="protein sequence ID" value="EAU69948.1"/>
    <property type="molecule type" value="Genomic_DNA"/>
</dbReference>
<accession>Q09DR7</accession>
<dbReference type="RefSeq" id="WP_002609687.1">
    <property type="nucleotide sequence ID" value="NC_014623.1"/>
</dbReference>
<dbReference type="PANTHER" id="PTHR34129">
    <property type="entry name" value="BLR1139 PROTEIN"/>
    <property type="match status" value="1"/>
</dbReference>
<keyword evidence="3" id="KW-1185">Reference proteome</keyword>
<sequence length="121" mass="12793">MTRPAEAFKIVAAGEWETALAQGVYSGSAVDRADGYIHMSTAGQLAETARRHYAGRSHLLLLTVSLDGLGDALRWEPSRGGDLFPHLYAPLAVTAVTATRACSVSPAGEMRFEDAADTSAD</sequence>
<reference evidence="1 3" key="2">
    <citation type="journal article" date="2011" name="Mol. Biol. Evol.">
        <title>Comparative genomic analysis of fruiting body formation in Myxococcales.</title>
        <authorList>
            <person name="Huntley S."/>
            <person name="Hamann N."/>
            <person name="Wegener-Feldbrugge S."/>
            <person name="Treuner-Lange A."/>
            <person name="Kube M."/>
            <person name="Reinhardt R."/>
            <person name="Klages S."/>
            <person name="Muller R."/>
            <person name="Ronning C.M."/>
            <person name="Nierman W.C."/>
            <person name="Sogaard-Andersen L."/>
        </authorList>
    </citation>
    <scope>NUCLEOTIDE SEQUENCE [LARGE SCALE GENOMIC DNA]</scope>
    <source>
        <strain evidence="1 3">DW4/3-1</strain>
    </source>
</reference>
<dbReference type="GO" id="GO:0016740">
    <property type="term" value="F:transferase activity"/>
    <property type="evidence" value="ECO:0007669"/>
    <property type="project" value="UniProtKB-KW"/>
</dbReference>